<proteinExistence type="predicted"/>
<dbReference type="RefSeq" id="WP_192727368.1">
    <property type="nucleotide sequence ID" value="NZ_BAAAVL010000003.1"/>
</dbReference>
<feature type="transmembrane region" description="Helical" evidence="1">
    <location>
        <begin position="163"/>
        <end position="190"/>
    </location>
</feature>
<keyword evidence="1" id="KW-0472">Membrane</keyword>
<evidence type="ECO:0000313" key="2">
    <source>
        <dbReference type="EMBL" id="MBE1503104.1"/>
    </source>
</evidence>
<comment type="caution">
    <text evidence="2">The sequence shown here is derived from an EMBL/GenBank/DDBJ whole genome shotgun (WGS) entry which is preliminary data.</text>
</comment>
<name>A0ABR9IIU9_RHIVS</name>
<keyword evidence="3" id="KW-1185">Reference proteome</keyword>
<reference evidence="2 3" key="1">
    <citation type="submission" date="2020-10" db="EMBL/GenBank/DDBJ databases">
        <title>Sequencing the genomes of 1000 actinobacteria strains.</title>
        <authorList>
            <person name="Klenk H.-P."/>
        </authorList>
    </citation>
    <scope>NUCLEOTIDE SEQUENCE [LARGE SCALE GENOMIC DNA]</scope>
    <source>
        <strain evidence="2 3">DSM 7307</strain>
    </source>
</reference>
<feature type="transmembrane region" description="Helical" evidence="1">
    <location>
        <begin position="133"/>
        <end position="157"/>
    </location>
</feature>
<accession>A0ABR9IIU9</accession>
<feature type="transmembrane region" description="Helical" evidence="1">
    <location>
        <begin position="202"/>
        <end position="225"/>
    </location>
</feature>
<feature type="transmembrane region" description="Helical" evidence="1">
    <location>
        <begin position="253"/>
        <end position="272"/>
    </location>
</feature>
<organism evidence="2 3">
    <name type="scientific">Rhizobium viscosum</name>
    <name type="common">Arthrobacter viscosus</name>
    <dbReference type="NCBI Taxonomy" id="1673"/>
    <lineage>
        <taxon>Bacteria</taxon>
        <taxon>Pseudomonadati</taxon>
        <taxon>Pseudomonadota</taxon>
        <taxon>Alphaproteobacteria</taxon>
        <taxon>Hyphomicrobiales</taxon>
        <taxon>Rhizobiaceae</taxon>
        <taxon>Rhizobium/Agrobacterium group</taxon>
        <taxon>Rhizobium</taxon>
    </lineage>
</organism>
<evidence type="ECO:0000256" key="1">
    <source>
        <dbReference type="SAM" id="Phobius"/>
    </source>
</evidence>
<dbReference type="EMBL" id="JADBEC010000001">
    <property type="protein sequence ID" value="MBE1503104.1"/>
    <property type="molecule type" value="Genomic_DNA"/>
</dbReference>
<keyword evidence="1" id="KW-0812">Transmembrane</keyword>
<keyword evidence="1" id="KW-1133">Transmembrane helix</keyword>
<protein>
    <submittedName>
        <fullName evidence="2">Uncharacterized protein</fullName>
    </submittedName>
</protein>
<dbReference type="Proteomes" id="UP000620262">
    <property type="component" value="Unassembled WGS sequence"/>
</dbReference>
<evidence type="ECO:0000313" key="3">
    <source>
        <dbReference type="Proteomes" id="UP000620262"/>
    </source>
</evidence>
<sequence length="460" mass="51124">MKAKVSADSVRTKLRVIARAQKDAADELPETTATTIGTTESSIIEHCQDLLANAENDARNEIKTIGARFSATSVDHGRLTNARVDLTNAVEAAFSTRRFEISEAATRIQRARREYLHFRRKHNREYEAEYPQAMLLFIGIIAFMVVLESAANAMFFAQASDTGYLGGISTAALISLVNVALGLLVGVIGFRYIAHNNHAHKVWAIPLTLAIFCGDFWFNMVVAYYRDSLSRDPTAELTEVISFNIIELFNGRTFHSLMLLIIGATIFLVSSYEGTKLLGSYPGYSRRHRKLTEAEVAMSNLKDDLRDDLQDALDSHSEPLKSLIVEAQSVRARQLQAKSELTGVISHVGSLQNSIQEVCRQLVNDYRAENRSIRQTPAPRYFSETPTLRHADLNADVAALLRHADEVAKSCEEVGVKAEDNLRYFQDLIVKRLENIDDFARAAEIEGQAKADAESAALQG</sequence>
<gene>
    <name evidence="2" type="ORF">H4W29_000285</name>
</gene>